<keyword evidence="2" id="KW-0808">Transferase</keyword>
<dbReference type="RefSeq" id="WP_106329954.1">
    <property type="nucleotide sequence ID" value="NZ_BOMO01000061.1"/>
</dbReference>
<reference evidence="2 3" key="1">
    <citation type="submission" date="2018-03" db="EMBL/GenBank/DDBJ databases">
        <title>Genomic Encyclopedia of Archaeal and Bacterial Type Strains, Phase II (KMG-II): from individual species to whole genera.</title>
        <authorList>
            <person name="Goeker M."/>
        </authorList>
    </citation>
    <scope>NUCLEOTIDE SEQUENCE [LARGE SCALE GENOMIC DNA]</scope>
    <source>
        <strain evidence="2 3">DSM 43146</strain>
    </source>
</reference>
<keyword evidence="3" id="KW-1185">Reference proteome</keyword>
<dbReference type="OrthoDB" id="164800at2"/>
<organism evidence="2 3">
    <name type="scientific">Actinoplanes italicus</name>
    <dbReference type="NCBI Taxonomy" id="113567"/>
    <lineage>
        <taxon>Bacteria</taxon>
        <taxon>Bacillati</taxon>
        <taxon>Actinomycetota</taxon>
        <taxon>Actinomycetes</taxon>
        <taxon>Micromonosporales</taxon>
        <taxon>Micromonosporaceae</taxon>
        <taxon>Actinoplanes</taxon>
    </lineage>
</organism>
<sequence>MDHDEVLALFDRQMRREVRAEGSDSRIEPDGPAIRHVATDPLGWNAVIWSGLGESDADAVIARQVQRFAELGFGFEWKLYAYDQPADLPERLLAAGLVPDEQETLMVGAIRDLKVEGQLPDGVRIDRVTDAAGVELMVQASEKAFGESADWLRHRALDQLANDPGNAYLFVAMAGDEPVSGARMDVNHGTAFAGLWGGGTAPQWRGRGIYRALVAERARIAADLGYEYLQVDASDQSRPILERLGFAVLTTTTPYNMPAPRQP</sequence>
<dbReference type="EMBL" id="PVMZ01000030">
    <property type="protein sequence ID" value="PRX11983.1"/>
    <property type="molecule type" value="Genomic_DNA"/>
</dbReference>
<evidence type="ECO:0000259" key="1">
    <source>
        <dbReference type="PROSITE" id="PS51186"/>
    </source>
</evidence>
<name>A0A2T0JWA4_9ACTN</name>
<protein>
    <submittedName>
        <fullName evidence="2">Acetyltransferase (GNAT) family protein</fullName>
    </submittedName>
</protein>
<dbReference type="Pfam" id="PF00583">
    <property type="entry name" value="Acetyltransf_1"/>
    <property type="match status" value="1"/>
</dbReference>
<dbReference type="InterPro" id="IPR016181">
    <property type="entry name" value="Acyl_CoA_acyltransferase"/>
</dbReference>
<proteinExistence type="predicted"/>
<comment type="caution">
    <text evidence="2">The sequence shown here is derived from an EMBL/GenBank/DDBJ whole genome shotgun (WGS) entry which is preliminary data.</text>
</comment>
<dbReference type="Proteomes" id="UP000239415">
    <property type="component" value="Unassembled WGS sequence"/>
</dbReference>
<dbReference type="Gene3D" id="3.40.630.30">
    <property type="match status" value="1"/>
</dbReference>
<dbReference type="CDD" id="cd04301">
    <property type="entry name" value="NAT_SF"/>
    <property type="match status" value="1"/>
</dbReference>
<accession>A0A2T0JWA4</accession>
<gene>
    <name evidence="2" type="ORF">CLV67_1307</name>
</gene>
<dbReference type="SUPFAM" id="SSF55729">
    <property type="entry name" value="Acyl-CoA N-acyltransferases (Nat)"/>
    <property type="match status" value="1"/>
</dbReference>
<dbReference type="GO" id="GO:0016747">
    <property type="term" value="F:acyltransferase activity, transferring groups other than amino-acyl groups"/>
    <property type="evidence" value="ECO:0007669"/>
    <property type="project" value="InterPro"/>
</dbReference>
<evidence type="ECO:0000313" key="3">
    <source>
        <dbReference type="Proteomes" id="UP000239415"/>
    </source>
</evidence>
<dbReference type="InterPro" id="IPR000182">
    <property type="entry name" value="GNAT_dom"/>
</dbReference>
<dbReference type="AlphaFoldDB" id="A0A2T0JWA4"/>
<feature type="domain" description="N-acetyltransferase" evidence="1">
    <location>
        <begin position="123"/>
        <end position="262"/>
    </location>
</feature>
<dbReference type="PROSITE" id="PS51186">
    <property type="entry name" value="GNAT"/>
    <property type="match status" value="1"/>
</dbReference>
<evidence type="ECO:0000313" key="2">
    <source>
        <dbReference type="EMBL" id="PRX11983.1"/>
    </source>
</evidence>